<proteinExistence type="predicted"/>
<name>A0A316G8M1_9RHOB</name>
<dbReference type="EMBL" id="QGGV01000003">
    <property type="protein sequence ID" value="PWK56952.1"/>
    <property type="molecule type" value="Genomic_DNA"/>
</dbReference>
<feature type="transmembrane region" description="Helical" evidence="1">
    <location>
        <begin position="6"/>
        <end position="25"/>
    </location>
</feature>
<dbReference type="Proteomes" id="UP000245390">
    <property type="component" value="Unassembled WGS sequence"/>
</dbReference>
<comment type="caution">
    <text evidence="2">The sequence shown here is derived from an EMBL/GenBank/DDBJ whole genome shotgun (WGS) entry which is preliminary data.</text>
</comment>
<keyword evidence="1" id="KW-1133">Transmembrane helix</keyword>
<dbReference type="RefSeq" id="WP_164721634.1">
    <property type="nucleotide sequence ID" value="NZ_CP034588.1"/>
</dbReference>
<evidence type="ECO:0000313" key="2">
    <source>
        <dbReference type="EMBL" id="PWK56952.1"/>
    </source>
</evidence>
<accession>A0A316G8M1</accession>
<keyword evidence="1" id="KW-0472">Membrane</keyword>
<gene>
    <name evidence="2" type="ORF">C8D95_103186</name>
</gene>
<sequence length="46" mass="4907">MSGHTIFLYLFAGFVGLAGAMMLVIPDRPAQSLEQGLGPEVMTEPL</sequence>
<dbReference type="AlphaFoldDB" id="A0A316G8M1"/>
<evidence type="ECO:0000313" key="3">
    <source>
        <dbReference type="Proteomes" id="UP000245390"/>
    </source>
</evidence>
<reference evidence="2 3" key="1">
    <citation type="submission" date="2018-05" db="EMBL/GenBank/DDBJ databases">
        <title>Genomic Encyclopedia of Type Strains, Phase IV (KMG-IV): sequencing the most valuable type-strain genomes for metagenomic binning, comparative biology and taxonomic classification.</title>
        <authorList>
            <person name="Goeker M."/>
        </authorList>
    </citation>
    <scope>NUCLEOTIDE SEQUENCE [LARGE SCALE GENOMIC DNA]</scope>
    <source>
        <strain evidence="2 3">DSM 103371</strain>
    </source>
</reference>
<protein>
    <submittedName>
        <fullName evidence="2">Uncharacterized protein</fullName>
    </submittedName>
</protein>
<keyword evidence="3" id="KW-1185">Reference proteome</keyword>
<organism evidence="2 3">
    <name type="scientific">Silicimonas algicola</name>
    <dbReference type="NCBI Taxonomy" id="1826607"/>
    <lineage>
        <taxon>Bacteria</taxon>
        <taxon>Pseudomonadati</taxon>
        <taxon>Pseudomonadota</taxon>
        <taxon>Alphaproteobacteria</taxon>
        <taxon>Rhodobacterales</taxon>
        <taxon>Paracoccaceae</taxon>
    </lineage>
</organism>
<keyword evidence="1" id="KW-0812">Transmembrane</keyword>
<evidence type="ECO:0000256" key="1">
    <source>
        <dbReference type="SAM" id="Phobius"/>
    </source>
</evidence>